<proteinExistence type="predicted"/>
<reference evidence="1 2" key="1">
    <citation type="submission" date="2021-03" db="EMBL/GenBank/DDBJ databases">
        <title>Whole genome shotgun sequence of Salinispora arenicola NBRC 105043.</title>
        <authorList>
            <person name="Komaki H."/>
            <person name="Tamura T."/>
        </authorList>
    </citation>
    <scope>NUCLEOTIDE SEQUENCE [LARGE SCALE GENOMIC DNA]</scope>
    <source>
        <strain evidence="1 2">NBRC 105043</strain>
    </source>
</reference>
<protein>
    <submittedName>
        <fullName evidence="1">Uncharacterized protein</fullName>
    </submittedName>
</protein>
<dbReference type="Proteomes" id="UP000677457">
    <property type="component" value="Unassembled WGS sequence"/>
</dbReference>
<sequence>MYVATVQGCGLAGQHIDALADDRVDQDGGVTATPAQGDIVHVEHSGTPALG</sequence>
<comment type="caution">
    <text evidence="1">The sequence shown here is derived from an EMBL/GenBank/DDBJ whole genome shotgun (WGS) entry which is preliminary data.</text>
</comment>
<keyword evidence="2" id="KW-1185">Reference proteome</keyword>
<organism evidence="1 2">
    <name type="scientific">Salinispora arenicola</name>
    <dbReference type="NCBI Taxonomy" id="168697"/>
    <lineage>
        <taxon>Bacteria</taxon>
        <taxon>Bacillati</taxon>
        <taxon>Actinomycetota</taxon>
        <taxon>Actinomycetes</taxon>
        <taxon>Micromonosporales</taxon>
        <taxon>Micromonosporaceae</taxon>
        <taxon>Salinispora</taxon>
    </lineage>
</organism>
<dbReference type="EMBL" id="BOQM01000064">
    <property type="protein sequence ID" value="GIM88174.1"/>
    <property type="molecule type" value="Genomic_DNA"/>
</dbReference>
<accession>A0ABQ4JZ28</accession>
<name>A0ABQ4JZ28_SALAC</name>
<gene>
    <name evidence="1" type="ORF">Sar04_49100</name>
</gene>
<evidence type="ECO:0000313" key="1">
    <source>
        <dbReference type="EMBL" id="GIM88174.1"/>
    </source>
</evidence>
<evidence type="ECO:0000313" key="2">
    <source>
        <dbReference type="Proteomes" id="UP000677457"/>
    </source>
</evidence>